<gene>
    <name evidence="3" type="ORF">A4H02_01630</name>
</gene>
<dbReference type="STRING" id="1008305.A4H02_01630"/>
<dbReference type="GO" id="GO:0016020">
    <property type="term" value="C:membrane"/>
    <property type="evidence" value="ECO:0007669"/>
    <property type="project" value="InterPro"/>
</dbReference>
<dbReference type="OrthoDB" id="47652at2"/>
<dbReference type="RefSeq" id="WP_069292426.1">
    <property type="nucleotide sequence ID" value="NZ_CP140110.1"/>
</dbReference>
<dbReference type="Pfam" id="PF02325">
    <property type="entry name" value="CCB3_YggT"/>
    <property type="match status" value="1"/>
</dbReference>
<feature type="transmembrane region" description="Helical" evidence="2">
    <location>
        <begin position="65"/>
        <end position="87"/>
    </location>
</feature>
<proteinExistence type="inferred from homology"/>
<evidence type="ECO:0000256" key="2">
    <source>
        <dbReference type="SAM" id="Phobius"/>
    </source>
</evidence>
<dbReference type="AlphaFoldDB" id="A0A1E3G4F1"/>
<reference evidence="4" key="1">
    <citation type="submission" date="2016-04" db="EMBL/GenBank/DDBJ databases">
        <title>The genome sequence project of a novel Fervidobacterium isolate from a hot spring in Thailand.</title>
        <authorList>
            <person name="Gonzalez J.M."/>
            <person name="Cuecas A."/>
            <person name="Kanoksilapatham W."/>
        </authorList>
    </citation>
    <scope>NUCLEOTIDE SEQUENCE [LARGE SCALE GENOMIC DNA]</scope>
    <source>
        <strain evidence="4">FC2004</strain>
    </source>
</reference>
<dbReference type="Proteomes" id="UP000094570">
    <property type="component" value="Unassembled WGS sequence"/>
</dbReference>
<comment type="similarity">
    <text evidence="1">Belongs to the YggT family.</text>
</comment>
<keyword evidence="2" id="KW-0812">Transmembrane</keyword>
<evidence type="ECO:0000313" key="3">
    <source>
        <dbReference type="EMBL" id="ODN31000.1"/>
    </source>
</evidence>
<name>A0A1E3G4F1_9BACT</name>
<accession>A0A1E3G4F1</accession>
<evidence type="ECO:0000256" key="1">
    <source>
        <dbReference type="ARBA" id="ARBA00010894"/>
    </source>
</evidence>
<evidence type="ECO:0008006" key="5">
    <source>
        <dbReference type="Google" id="ProtNLM"/>
    </source>
</evidence>
<comment type="caution">
    <text evidence="3">The sequence shown here is derived from an EMBL/GenBank/DDBJ whole genome shotgun (WGS) entry which is preliminary data.</text>
</comment>
<organism evidence="3 4">
    <name type="scientific">Fervidobacterium thailandense</name>
    <dbReference type="NCBI Taxonomy" id="1008305"/>
    <lineage>
        <taxon>Bacteria</taxon>
        <taxon>Thermotogati</taxon>
        <taxon>Thermotogota</taxon>
        <taxon>Thermotogae</taxon>
        <taxon>Thermotogales</taxon>
        <taxon>Fervidobacteriaceae</taxon>
        <taxon>Fervidobacterium</taxon>
    </lineage>
</organism>
<dbReference type="PANTHER" id="PTHR33219">
    <property type="entry name" value="YLMG HOMOLOG PROTEIN 2, CHLOROPLASTIC"/>
    <property type="match status" value="1"/>
</dbReference>
<keyword evidence="2" id="KW-0472">Membrane</keyword>
<dbReference type="EMBL" id="LWAF01000002">
    <property type="protein sequence ID" value="ODN31000.1"/>
    <property type="molecule type" value="Genomic_DNA"/>
</dbReference>
<feature type="transmembrane region" description="Helical" evidence="2">
    <location>
        <begin position="7"/>
        <end position="35"/>
    </location>
</feature>
<evidence type="ECO:0000313" key="4">
    <source>
        <dbReference type="Proteomes" id="UP000094570"/>
    </source>
</evidence>
<dbReference type="PANTHER" id="PTHR33219:SF14">
    <property type="entry name" value="PROTEIN COFACTOR ASSEMBLY OF COMPLEX C SUBUNIT B CCB3, CHLOROPLASTIC-RELATED"/>
    <property type="match status" value="1"/>
</dbReference>
<protein>
    <recommendedName>
        <fullName evidence="5">YggT family protein</fullName>
    </recommendedName>
</protein>
<keyword evidence="4" id="KW-1185">Reference proteome</keyword>
<sequence>MFILGNFFYAVGYVLRILINFETTVIIIAAVLSWIPQLQYTRLYRALMDLADIVERPIRRFVPPIGYIDLTPLIAILLLVFLDKFLVQSLIDLGWRLKF</sequence>
<dbReference type="InterPro" id="IPR003425">
    <property type="entry name" value="CCB3/YggT"/>
</dbReference>
<keyword evidence="2" id="KW-1133">Transmembrane helix</keyword>